<organism evidence="4 5">
    <name type="scientific">Fructilactobacillus florum 8D</name>
    <dbReference type="NCBI Taxonomy" id="1221538"/>
    <lineage>
        <taxon>Bacteria</taxon>
        <taxon>Bacillati</taxon>
        <taxon>Bacillota</taxon>
        <taxon>Bacilli</taxon>
        <taxon>Lactobacillales</taxon>
        <taxon>Lactobacillaceae</taxon>
        <taxon>Fructilactobacillus</taxon>
    </lineage>
</organism>
<feature type="domain" description="Mannosyl-glycoprotein endo-beta-N-acetylglucosamidase-like" evidence="3">
    <location>
        <begin position="50"/>
        <end position="197"/>
    </location>
</feature>
<dbReference type="Gene3D" id="1.10.530.10">
    <property type="match status" value="1"/>
</dbReference>
<keyword evidence="5" id="KW-1185">Reference proteome</keyword>
<dbReference type="PANTHER" id="PTHR33308:SF10">
    <property type="entry name" value="EXO-GLUCOSAMINIDASE LYTG"/>
    <property type="match status" value="1"/>
</dbReference>
<proteinExistence type="inferred from homology"/>
<dbReference type="EMBL" id="ALXG01000028">
    <property type="protein sequence ID" value="ETO40439.1"/>
    <property type="molecule type" value="Genomic_DNA"/>
</dbReference>
<dbReference type="Proteomes" id="UP000019474">
    <property type="component" value="Unassembled WGS sequence"/>
</dbReference>
<dbReference type="Gene3D" id="2.10.270.10">
    <property type="entry name" value="Cholin Binding"/>
    <property type="match status" value="1"/>
</dbReference>
<reference evidence="4 5" key="1">
    <citation type="submission" date="2012-08" db="EMBL/GenBank/DDBJ databases">
        <title>Genome sequencing of Lactobacillus florum 8D.</title>
        <authorList>
            <person name="Kim E.B."/>
            <person name="Marco M.L."/>
        </authorList>
    </citation>
    <scope>NUCLEOTIDE SEQUENCE [LARGE SCALE GENOMIC DNA]</scope>
    <source>
        <strain evidence="4 5">8D</strain>
    </source>
</reference>
<gene>
    <name evidence="4" type="ORF">B808_657</name>
</gene>
<evidence type="ECO:0000256" key="2">
    <source>
        <dbReference type="ARBA" id="ARBA00022801"/>
    </source>
</evidence>
<evidence type="ECO:0000256" key="1">
    <source>
        <dbReference type="ARBA" id="ARBA00010266"/>
    </source>
</evidence>
<dbReference type="SMART" id="SM00047">
    <property type="entry name" value="LYZ2"/>
    <property type="match status" value="1"/>
</dbReference>
<dbReference type="AlphaFoldDB" id="W9EL96"/>
<evidence type="ECO:0000313" key="4">
    <source>
        <dbReference type="EMBL" id="ETO40439.1"/>
    </source>
</evidence>
<dbReference type="PATRIC" id="fig|1221538.3.peg.663"/>
<comment type="similarity">
    <text evidence="1">Belongs to the glycosyl hydrolase 73 family.</text>
</comment>
<evidence type="ECO:0000259" key="3">
    <source>
        <dbReference type="SMART" id="SM00047"/>
    </source>
</evidence>
<sequence>MFGDDGRIVTGLRDWFGSTYYFDPSTYLKVTNDVVNVGNNTVAYFNDWGQLAYKTSNSFIGSLLSGAIQTWKQYGILPSLSIAQAICESSWGNAAPGNNLFGIKGSYNGMSQLLWTWEVYNGRSVHIQDWFRAYPSLAESIQDHGRFLYVNSRYSNLLWNRNYVDVCYKIKQDGYATSPTYATTLINIIEYNGLNWIDQAL</sequence>
<dbReference type="GO" id="GO:0004040">
    <property type="term" value="F:amidase activity"/>
    <property type="evidence" value="ECO:0007669"/>
    <property type="project" value="InterPro"/>
</dbReference>
<dbReference type="InterPro" id="IPR051056">
    <property type="entry name" value="Glycosyl_Hydrolase_73"/>
</dbReference>
<evidence type="ECO:0000313" key="5">
    <source>
        <dbReference type="Proteomes" id="UP000019474"/>
    </source>
</evidence>
<keyword evidence="2" id="KW-0378">Hydrolase</keyword>
<dbReference type="Pfam" id="PF01832">
    <property type="entry name" value="Glucosaminidase"/>
    <property type="match status" value="1"/>
</dbReference>
<dbReference type="PRINTS" id="PR01002">
    <property type="entry name" value="FLGFLGJ"/>
</dbReference>
<comment type="caution">
    <text evidence="4">The sequence shown here is derived from an EMBL/GenBank/DDBJ whole genome shotgun (WGS) entry which is preliminary data.</text>
</comment>
<protein>
    <submittedName>
        <fullName evidence="4">Mannosyl-glycoprotein endo-beta-N-acetylglucosamidase</fullName>
    </submittedName>
</protein>
<dbReference type="InterPro" id="IPR002901">
    <property type="entry name" value="MGlyc_endo_b_GlcNAc-like_dom"/>
</dbReference>
<accession>W9EL96</accession>
<dbReference type="PANTHER" id="PTHR33308">
    <property type="entry name" value="PEPTIDOGLYCAN HYDROLASE FLGJ"/>
    <property type="match status" value="1"/>
</dbReference>
<dbReference type="SUPFAM" id="SSF69360">
    <property type="entry name" value="Cell wall binding repeat"/>
    <property type="match status" value="1"/>
</dbReference>
<name>W9EL96_9LACO</name>